<organism evidence="1">
    <name type="scientific">Nitrosopumilaceae spindle-shaped virus</name>
    <dbReference type="NCBI Taxonomy" id="3065433"/>
    <lineage>
        <taxon>Viruses</taxon>
    </lineage>
</organism>
<protein>
    <submittedName>
        <fullName evidence="1">ORF17</fullName>
    </submittedName>
</protein>
<reference evidence="1" key="2">
    <citation type="submission" date="2024-03" db="EMBL/GenBank/DDBJ databases">
        <authorList>
            <person name="Ni Y."/>
            <person name="Xu T."/>
            <person name="Yan S."/>
            <person name="Chen L."/>
            <person name="Wang Y."/>
        </authorList>
    </citation>
    <scope>NUCLEOTIDE SEQUENCE</scope>
    <source>
        <strain evidence="1">NMC1</strain>
    </source>
</reference>
<reference evidence="1" key="1">
    <citation type="journal article" date="2024" name="Environ. Microbiol. Rep.">
        <title>Hiding in plain sight: The discovery of complete genomes of 11 hypothetical spindle-shaped viruses that putatively infect mesophilic ammonia-oxidizing archaea.</title>
        <authorList>
            <person name="Ni Y."/>
            <person name="Xu T."/>
            <person name="Yan S."/>
            <person name="Chen L."/>
            <person name="Wang Y."/>
        </authorList>
    </citation>
    <scope>NUCLEOTIDE SEQUENCE</scope>
    <source>
        <strain evidence="1">NMC1</strain>
    </source>
</reference>
<accession>A0AAT9J7G0</accession>
<name>A0AAT9J7G0_9VIRU</name>
<proteinExistence type="predicted"/>
<evidence type="ECO:0000313" key="1">
    <source>
        <dbReference type="EMBL" id="DBA52056.1"/>
    </source>
</evidence>
<dbReference type="EMBL" id="BK067789">
    <property type="protein sequence ID" value="DBA52056.1"/>
    <property type="molecule type" value="Genomic_DNA"/>
</dbReference>
<sequence>MTLTDFQCKNCKGKDLTIDATQNENGTFNEPVFLVCRDCLRYEKLESIGEGFGQ</sequence>